<evidence type="ECO:0000313" key="2">
    <source>
        <dbReference type="EMBL" id="MEN5376714.1"/>
    </source>
</evidence>
<evidence type="ECO:0000313" key="3">
    <source>
        <dbReference type="Proteomes" id="UP001409291"/>
    </source>
</evidence>
<accession>A0ABV0BQC4</accession>
<feature type="transmembrane region" description="Helical" evidence="1">
    <location>
        <begin position="136"/>
        <end position="157"/>
    </location>
</feature>
<protein>
    <recommendedName>
        <fullName evidence="4">ABC transporter permease</fullName>
    </recommendedName>
</protein>
<name>A0ABV0BQC4_9SPHI</name>
<reference evidence="2 3" key="1">
    <citation type="submission" date="2024-04" db="EMBL/GenBank/DDBJ databases">
        <title>WGS of bacteria from Torrens River.</title>
        <authorList>
            <person name="Wyrsch E.R."/>
            <person name="Drigo B."/>
        </authorList>
    </citation>
    <scope>NUCLEOTIDE SEQUENCE [LARGE SCALE GENOMIC DNA]</scope>
    <source>
        <strain evidence="2 3">TWI391</strain>
    </source>
</reference>
<feature type="transmembrane region" description="Helical" evidence="1">
    <location>
        <begin position="43"/>
        <end position="60"/>
    </location>
</feature>
<keyword evidence="3" id="KW-1185">Reference proteome</keyword>
<sequence length="174" mass="20815">METLSIIQSIKSKMKMEFSAQVLAMLLLAFLPTYFGFTKELALIYYFFYSILFIFTSYYFSRFYFFYKICNTINVQNIQDVRWFYHELRLELANYKSFHYITTFIASGFGILYCYFNKISIIPALNKMELLFPGQVNLFIVCLVFVLILFILTEYAVSWSYRKQLKDLKSYITA</sequence>
<proteinExistence type="predicted"/>
<comment type="caution">
    <text evidence="2">The sequence shown here is derived from an EMBL/GenBank/DDBJ whole genome shotgun (WGS) entry which is preliminary data.</text>
</comment>
<feature type="transmembrane region" description="Helical" evidence="1">
    <location>
        <begin position="20"/>
        <end position="37"/>
    </location>
</feature>
<keyword evidence="1" id="KW-0472">Membrane</keyword>
<feature type="transmembrane region" description="Helical" evidence="1">
    <location>
        <begin position="98"/>
        <end position="116"/>
    </location>
</feature>
<dbReference type="Proteomes" id="UP001409291">
    <property type="component" value="Unassembled WGS sequence"/>
</dbReference>
<organism evidence="2 3">
    <name type="scientific">Sphingobacterium kitahiroshimense</name>
    <dbReference type="NCBI Taxonomy" id="470446"/>
    <lineage>
        <taxon>Bacteria</taxon>
        <taxon>Pseudomonadati</taxon>
        <taxon>Bacteroidota</taxon>
        <taxon>Sphingobacteriia</taxon>
        <taxon>Sphingobacteriales</taxon>
        <taxon>Sphingobacteriaceae</taxon>
        <taxon>Sphingobacterium</taxon>
    </lineage>
</organism>
<gene>
    <name evidence="2" type="ORF">ABE541_05505</name>
</gene>
<dbReference type="RefSeq" id="WP_208701262.1">
    <property type="nucleotide sequence ID" value="NZ_JBDJNQ010000002.1"/>
</dbReference>
<keyword evidence="1" id="KW-1133">Transmembrane helix</keyword>
<evidence type="ECO:0000256" key="1">
    <source>
        <dbReference type="SAM" id="Phobius"/>
    </source>
</evidence>
<keyword evidence="1" id="KW-0812">Transmembrane</keyword>
<evidence type="ECO:0008006" key="4">
    <source>
        <dbReference type="Google" id="ProtNLM"/>
    </source>
</evidence>
<dbReference type="EMBL" id="JBDJNQ010000002">
    <property type="protein sequence ID" value="MEN5376714.1"/>
    <property type="molecule type" value="Genomic_DNA"/>
</dbReference>